<dbReference type="Gene3D" id="1.25.50.20">
    <property type="match status" value="1"/>
</dbReference>
<dbReference type="AlphaFoldDB" id="A0A0D8X5G3"/>
<dbReference type="OrthoDB" id="5868332at2759"/>
<gene>
    <name evidence="3" type="ORF">DICVIV_14401</name>
</gene>
<proteinExistence type="inferred from homology"/>
<organism evidence="3 4">
    <name type="scientific">Dictyocaulus viviparus</name>
    <name type="common">Bovine lungworm</name>
    <dbReference type="NCBI Taxonomy" id="29172"/>
    <lineage>
        <taxon>Eukaryota</taxon>
        <taxon>Metazoa</taxon>
        <taxon>Ecdysozoa</taxon>
        <taxon>Nematoda</taxon>
        <taxon>Chromadorea</taxon>
        <taxon>Rhabditida</taxon>
        <taxon>Rhabditina</taxon>
        <taxon>Rhabditomorpha</taxon>
        <taxon>Strongyloidea</taxon>
        <taxon>Metastrongylidae</taxon>
        <taxon>Dictyocaulus</taxon>
    </lineage>
</organism>
<evidence type="ECO:0000256" key="1">
    <source>
        <dbReference type="ARBA" id="ARBA00010136"/>
    </source>
</evidence>
<dbReference type="GO" id="GO:0008270">
    <property type="term" value="F:zinc ion binding"/>
    <property type="evidence" value="ECO:0007669"/>
    <property type="project" value="TreeGrafter"/>
</dbReference>
<reference evidence="3 4" key="1">
    <citation type="submission" date="2013-11" db="EMBL/GenBank/DDBJ databases">
        <title>Draft genome of the bovine lungworm Dictyocaulus viviparus.</title>
        <authorList>
            <person name="Mitreva M."/>
        </authorList>
    </citation>
    <scope>NUCLEOTIDE SEQUENCE [LARGE SCALE GENOMIC DNA]</scope>
    <source>
        <strain evidence="3 4">HannoverDv2000</strain>
    </source>
</reference>
<protein>
    <recommendedName>
        <fullName evidence="2">ERAP1-like C-terminal domain-containing protein</fullName>
    </recommendedName>
</protein>
<sequence>MEGGDKFEQLFEEEVMAKCNKDNDVASQCVNIAAPLRPLAYCYGVKKGGQEAFDKVLQFYSIEKVQVEKSYLLKALGCSNDAGTLKSLLLLSLNRTASVIRPQDTSVVFRSVSKNPVGLKFMFSFLMEKARYIMGRFRAIQLLFFFG</sequence>
<dbReference type="Proteomes" id="UP000053766">
    <property type="component" value="Unassembled WGS sequence"/>
</dbReference>
<comment type="similarity">
    <text evidence="1">Belongs to the peptidase M1 family.</text>
</comment>
<dbReference type="Pfam" id="PF11838">
    <property type="entry name" value="ERAP1_C"/>
    <property type="match status" value="1"/>
</dbReference>
<dbReference type="GO" id="GO:0005737">
    <property type="term" value="C:cytoplasm"/>
    <property type="evidence" value="ECO:0007669"/>
    <property type="project" value="TreeGrafter"/>
</dbReference>
<dbReference type="STRING" id="29172.A0A0D8X5G3"/>
<evidence type="ECO:0000313" key="3">
    <source>
        <dbReference type="EMBL" id="KJH39713.1"/>
    </source>
</evidence>
<dbReference type="PANTHER" id="PTHR11533">
    <property type="entry name" value="PROTEASE M1 ZINC METALLOPROTEASE"/>
    <property type="match status" value="1"/>
</dbReference>
<dbReference type="EMBL" id="KN721385">
    <property type="protein sequence ID" value="KJH39713.1"/>
    <property type="molecule type" value="Genomic_DNA"/>
</dbReference>
<name>A0A0D8X5G3_DICVI</name>
<dbReference type="GO" id="GO:0016020">
    <property type="term" value="C:membrane"/>
    <property type="evidence" value="ECO:0007669"/>
    <property type="project" value="TreeGrafter"/>
</dbReference>
<dbReference type="InterPro" id="IPR024571">
    <property type="entry name" value="ERAP1-like_C_dom"/>
</dbReference>
<evidence type="ECO:0000313" key="4">
    <source>
        <dbReference type="Proteomes" id="UP000053766"/>
    </source>
</evidence>
<dbReference type="GO" id="GO:0006508">
    <property type="term" value="P:proteolysis"/>
    <property type="evidence" value="ECO:0007669"/>
    <property type="project" value="TreeGrafter"/>
</dbReference>
<dbReference type="GO" id="GO:0042277">
    <property type="term" value="F:peptide binding"/>
    <property type="evidence" value="ECO:0007669"/>
    <property type="project" value="TreeGrafter"/>
</dbReference>
<accession>A0A0D8X5G3</accession>
<dbReference type="GO" id="GO:0043171">
    <property type="term" value="P:peptide catabolic process"/>
    <property type="evidence" value="ECO:0007669"/>
    <property type="project" value="TreeGrafter"/>
</dbReference>
<keyword evidence="4" id="KW-1185">Reference proteome</keyword>
<dbReference type="GO" id="GO:0005615">
    <property type="term" value="C:extracellular space"/>
    <property type="evidence" value="ECO:0007669"/>
    <property type="project" value="TreeGrafter"/>
</dbReference>
<dbReference type="InterPro" id="IPR050344">
    <property type="entry name" value="Peptidase_M1_aminopeptidases"/>
</dbReference>
<evidence type="ECO:0000259" key="2">
    <source>
        <dbReference type="Pfam" id="PF11838"/>
    </source>
</evidence>
<feature type="domain" description="ERAP1-like C-terminal" evidence="2">
    <location>
        <begin position="24"/>
        <end position="139"/>
    </location>
</feature>
<dbReference type="PANTHER" id="PTHR11533:SF301">
    <property type="entry name" value="AMINOPEPTIDASE"/>
    <property type="match status" value="1"/>
</dbReference>
<reference evidence="4" key="2">
    <citation type="journal article" date="2016" name="Sci. Rep.">
        <title>Dictyocaulus viviparus genome, variome and transcriptome elucidate lungworm biology and support future intervention.</title>
        <authorList>
            <person name="McNulty S.N."/>
            <person name="Strube C."/>
            <person name="Rosa B.A."/>
            <person name="Martin J.C."/>
            <person name="Tyagi R."/>
            <person name="Choi Y.J."/>
            <person name="Wang Q."/>
            <person name="Hallsworth Pepin K."/>
            <person name="Zhang X."/>
            <person name="Ozersky P."/>
            <person name="Wilson R.K."/>
            <person name="Sternberg P.W."/>
            <person name="Gasser R.B."/>
            <person name="Mitreva M."/>
        </authorList>
    </citation>
    <scope>NUCLEOTIDE SEQUENCE [LARGE SCALE GENOMIC DNA]</scope>
    <source>
        <strain evidence="4">HannoverDv2000</strain>
    </source>
</reference>
<dbReference type="GO" id="GO:0070006">
    <property type="term" value="F:metalloaminopeptidase activity"/>
    <property type="evidence" value="ECO:0007669"/>
    <property type="project" value="TreeGrafter"/>
</dbReference>